<evidence type="ECO:0000313" key="1">
    <source>
        <dbReference type="EMBL" id="CAI4009107.1"/>
    </source>
</evidence>
<reference evidence="1" key="1">
    <citation type="submission" date="2022-10" db="EMBL/GenBank/DDBJ databases">
        <authorList>
            <person name="Chen Y."/>
            <person name="Dougan E. K."/>
            <person name="Chan C."/>
            <person name="Rhodes N."/>
            <person name="Thang M."/>
        </authorList>
    </citation>
    <scope>NUCLEOTIDE SEQUENCE</scope>
</reference>
<accession>A0A9P1DGP4</accession>
<gene>
    <name evidence="1" type="ORF">C1SCF055_LOCUS34481</name>
</gene>
<evidence type="ECO:0000313" key="4">
    <source>
        <dbReference type="Proteomes" id="UP001152797"/>
    </source>
</evidence>
<evidence type="ECO:0000313" key="3">
    <source>
        <dbReference type="EMBL" id="CAL4796419.1"/>
    </source>
</evidence>
<comment type="caution">
    <text evidence="1">The sequence shown here is derived from an EMBL/GenBank/DDBJ whole genome shotgun (WGS) entry which is preliminary data.</text>
</comment>
<name>A0A9P1DGP4_9DINO</name>
<dbReference type="EMBL" id="CAMXCT010004446">
    <property type="protein sequence ID" value="CAI4009107.1"/>
    <property type="molecule type" value="Genomic_DNA"/>
</dbReference>
<proteinExistence type="predicted"/>
<dbReference type="EMBL" id="CAMXCT030004446">
    <property type="protein sequence ID" value="CAL4796419.1"/>
    <property type="molecule type" value="Genomic_DNA"/>
</dbReference>
<organism evidence="1">
    <name type="scientific">Cladocopium goreaui</name>
    <dbReference type="NCBI Taxonomy" id="2562237"/>
    <lineage>
        <taxon>Eukaryota</taxon>
        <taxon>Sar</taxon>
        <taxon>Alveolata</taxon>
        <taxon>Dinophyceae</taxon>
        <taxon>Suessiales</taxon>
        <taxon>Symbiodiniaceae</taxon>
        <taxon>Cladocopium</taxon>
    </lineage>
</organism>
<dbReference type="Proteomes" id="UP001152797">
    <property type="component" value="Unassembled WGS sequence"/>
</dbReference>
<dbReference type="OrthoDB" id="10521888at2759"/>
<dbReference type="EMBL" id="CAMXCT020004446">
    <property type="protein sequence ID" value="CAL1162482.1"/>
    <property type="molecule type" value="Genomic_DNA"/>
</dbReference>
<reference evidence="2" key="2">
    <citation type="submission" date="2024-04" db="EMBL/GenBank/DDBJ databases">
        <authorList>
            <person name="Chen Y."/>
            <person name="Shah S."/>
            <person name="Dougan E. K."/>
            <person name="Thang M."/>
            <person name="Chan C."/>
        </authorList>
    </citation>
    <scope>NUCLEOTIDE SEQUENCE [LARGE SCALE GENOMIC DNA]</scope>
</reference>
<evidence type="ECO:0000313" key="2">
    <source>
        <dbReference type="EMBL" id="CAL1162482.1"/>
    </source>
</evidence>
<protein>
    <submittedName>
        <fullName evidence="3">RanBP2-type domain-containing protein</fullName>
    </submittedName>
</protein>
<sequence length="134" mass="15559">MHELYLHYVSCKGVWTKSSLVINARKEHHKRQKSTFEFWTRDKMIQELGTDLADDLIARHKTAEQALPASKKGQFIIKNPDFPDREDLHRYKNFAGLRQVKEEKHSTSASLTMEAEVEEESMHAAMPFSLNMAL</sequence>
<keyword evidence="4" id="KW-1185">Reference proteome</keyword>
<dbReference type="AlphaFoldDB" id="A0A9P1DGP4"/>